<evidence type="ECO:0000313" key="7">
    <source>
        <dbReference type="Proteomes" id="UP000738349"/>
    </source>
</evidence>
<dbReference type="GO" id="GO:0090575">
    <property type="term" value="C:RNA polymerase II transcription regulator complex"/>
    <property type="evidence" value="ECO:0007669"/>
    <property type="project" value="TreeGrafter"/>
</dbReference>
<dbReference type="InterPro" id="IPR046347">
    <property type="entry name" value="bZIP_sf"/>
</dbReference>
<accession>A0A9P9DEJ0</accession>
<protein>
    <recommendedName>
        <fullName evidence="5">BZIP domain-containing protein</fullName>
    </recommendedName>
</protein>
<dbReference type="SMART" id="SM00338">
    <property type="entry name" value="BRLZ"/>
    <property type="match status" value="1"/>
</dbReference>
<evidence type="ECO:0000256" key="4">
    <source>
        <dbReference type="SAM" id="MobiDB-lite"/>
    </source>
</evidence>
<gene>
    <name evidence="6" type="ORF">EDB81DRAFT_668439</name>
</gene>
<proteinExistence type="predicted"/>
<evidence type="ECO:0000256" key="1">
    <source>
        <dbReference type="ARBA" id="ARBA00004123"/>
    </source>
</evidence>
<dbReference type="Pfam" id="PF00170">
    <property type="entry name" value="bZIP_1"/>
    <property type="match status" value="1"/>
</dbReference>
<evidence type="ECO:0000256" key="2">
    <source>
        <dbReference type="ARBA" id="ARBA00023242"/>
    </source>
</evidence>
<evidence type="ECO:0000256" key="3">
    <source>
        <dbReference type="SAM" id="Coils"/>
    </source>
</evidence>
<feature type="domain" description="BZIP" evidence="5">
    <location>
        <begin position="116"/>
        <end position="166"/>
    </location>
</feature>
<dbReference type="InterPro" id="IPR004827">
    <property type="entry name" value="bZIP"/>
</dbReference>
<comment type="caution">
    <text evidence="6">The sequence shown here is derived from an EMBL/GenBank/DDBJ whole genome shotgun (WGS) entry which is preliminary data.</text>
</comment>
<keyword evidence="3" id="KW-0175">Coiled coil</keyword>
<dbReference type="PROSITE" id="PS50217">
    <property type="entry name" value="BZIP"/>
    <property type="match status" value="1"/>
</dbReference>
<feature type="coiled-coil region" evidence="3">
    <location>
        <begin position="129"/>
        <end position="166"/>
    </location>
</feature>
<dbReference type="GO" id="GO:0001228">
    <property type="term" value="F:DNA-binding transcription activator activity, RNA polymerase II-specific"/>
    <property type="evidence" value="ECO:0007669"/>
    <property type="project" value="TreeGrafter"/>
</dbReference>
<feature type="region of interest" description="Disordered" evidence="4">
    <location>
        <begin position="1"/>
        <end position="71"/>
    </location>
</feature>
<dbReference type="CDD" id="cd14688">
    <property type="entry name" value="bZIP_YAP"/>
    <property type="match status" value="1"/>
</dbReference>
<evidence type="ECO:0000313" key="6">
    <source>
        <dbReference type="EMBL" id="KAH7117492.1"/>
    </source>
</evidence>
<dbReference type="EMBL" id="JAGMUV010000028">
    <property type="protein sequence ID" value="KAH7117492.1"/>
    <property type="molecule type" value="Genomic_DNA"/>
</dbReference>
<dbReference type="PROSITE" id="PS00036">
    <property type="entry name" value="BZIP_BASIC"/>
    <property type="match status" value="1"/>
</dbReference>
<dbReference type="Proteomes" id="UP000738349">
    <property type="component" value="Unassembled WGS sequence"/>
</dbReference>
<dbReference type="InterPro" id="IPR050936">
    <property type="entry name" value="AP-1-like"/>
</dbReference>
<dbReference type="Gene3D" id="1.10.238.100">
    <property type="entry name" value="YAP1 redox domain. Chain B"/>
    <property type="match status" value="1"/>
</dbReference>
<name>A0A9P9DEJ0_9HYPO</name>
<sequence>MDFQYSRPSAEPYHQFTPILSLTPSRPSSDEFVASPPETSNNQYPSCTYRQCDNTNPSQPTNSFQSHPTPPGRKTFGVHHAQHQQQYGGIGNTTKPGKGDIGIREVHYGLTPAQFRRRVQNRSAQQAFRNRKKQHVKDLEAKVADLEAAQQQIMVENERLKQDLQRESTDNKILRITSQIRGMSKSPISIELATNLKRFNSSESSYNILQNQANSSTHRIINSNDGERLLAGSAAWDFIINHKLFKKGLIDVSDVSERLKHYAYYNSQGPVFLQSFITVAIEQSFSSKKNNLL</sequence>
<keyword evidence="2" id="KW-0539">Nucleus</keyword>
<evidence type="ECO:0000259" key="5">
    <source>
        <dbReference type="PROSITE" id="PS50217"/>
    </source>
</evidence>
<feature type="compositionally biased region" description="Polar residues" evidence="4">
    <location>
        <begin position="37"/>
        <end position="67"/>
    </location>
</feature>
<dbReference type="AlphaFoldDB" id="A0A9P9DEJ0"/>
<comment type="subcellular location">
    <subcellularLocation>
        <location evidence="1">Nucleus</location>
    </subcellularLocation>
</comment>
<organism evidence="6 7">
    <name type="scientific">Dactylonectria macrodidyma</name>
    <dbReference type="NCBI Taxonomy" id="307937"/>
    <lineage>
        <taxon>Eukaryota</taxon>
        <taxon>Fungi</taxon>
        <taxon>Dikarya</taxon>
        <taxon>Ascomycota</taxon>
        <taxon>Pezizomycotina</taxon>
        <taxon>Sordariomycetes</taxon>
        <taxon>Hypocreomycetidae</taxon>
        <taxon>Hypocreales</taxon>
        <taxon>Nectriaceae</taxon>
        <taxon>Dactylonectria</taxon>
    </lineage>
</organism>
<dbReference type="PANTHER" id="PTHR40621:SF8">
    <property type="entry name" value="AP-1-LIKE TRANSCRIPTION FACTOR YAP3"/>
    <property type="match status" value="1"/>
</dbReference>
<dbReference type="PANTHER" id="PTHR40621">
    <property type="entry name" value="TRANSCRIPTION FACTOR KAPC-RELATED"/>
    <property type="match status" value="1"/>
</dbReference>
<dbReference type="GO" id="GO:0000976">
    <property type="term" value="F:transcription cis-regulatory region binding"/>
    <property type="evidence" value="ECO:0007669"/>
    <property type="project" value="InterPro"/>
</dbReference>
<feature type="compositionally biased region" description="Polar residues" evidence="4">
    <location>
        <begin position="18"/>
        <end position="27"/>
    </location>
</feature>
<dbReference type="OrthoDB" id="4940293at2759"/>
<keyword evidence="7" id="KW-1185">Reference proteome</keyword>
<dbReference type="Gene3D" id="1.20.5.170">
    <property type="match status" value="1"/>
</dbReference>
<reference evidence="6" key="1">
    <citation type="journal article" date="2021" name="Nat. Commun.">
        <title>Genetic determinants of endophytism in the Arabidopsis root mycobiome.</title>
        <authorList>
            <person name="Mesny F."/>
            <person name="Miyauchi S."/>
            <person name="Thiergart T."/>
            <person name="Pickel B."/>
            <person name="Atanasova L."/>
            <person name="Karlsson M."/>
            <person name="Huettel B."/>
            <person name="Barry K.W."/>
            <person name="Haridas S."/>
            <person name="Chen C."/>
            <person name="Bauer D."/>
            <person name="Andreopoulos W."/>
            <person name="Pangilinan J."/>
            <person name="LaButti K."/>
            <person name="Riley R."/>
            <person name="Lipzen A."/>
            <person name="Clum A."/>
            <person name="Drula E."/>
            <person name="Henrissat B."/>
            <person name="Kohler A."/>
            <person name="Grigoriev I.V."/>
            <person name="Martin F.M."/>
            <person name="Hacquard S."/>
        </authorList>
    </citation>
    <scope>NUCLEOTIDE SEQUENCE</scope>
    <source>
        <strain evidence="6">MPI-CAGE-AT-0147</strain>
    </source>
</reference>
<dbReference type="SUPFAM" id="SSF57959">
    <property type="entry name" value="Leucine zipper domain"/>
    <property type="match status" value="1"/>
</dbReference>